<gene>
    <name evidence="2" type="ORF">GCM10023081_04310</name>
</gene>
<accession>A0ABP7BSN0</accession>
<name>A0ABP7BSN0_9MICC</name>
<dbReference type="Proteomes" id="UP001500752">
    <property type="component" value="Unassembled WGS sequence"/>
</dbReference>
<sequence length="472" mass="50892">MIETSLAVERISAPGVPVGTAYSQEWGIGVDLAAAGYVEEEFLVSGTATEWGYDEGFTRVALARHPYTTRVLVRRPADPAAASGLVQLEPLHPNLDRANTWRSIHDWILRNGHAWVGVTQDATCAGLISQHFPERYARLSLPVAGLAYDLLGQVSVALREGAFDVVARRITLSGWSATGSISRLYVQEGFLDDYVLADGTPSVSSVLIGISSGAAATAGYPPLSAQSAALPLDHPRRTVSGAPVPVFEVLSEFESETHQPVMREDSDAPGDRYRFYGIAGTSHANLDATVLTNFPQFRAAGLEVPERRIVETPSDARMDYYNRALYELLDRWTRDGVAPPPGRRFAPDGEAGGRVTELARDGFGNALGGVRTPWVEAPLQRYAPHSTPAPGYCLAPEWTPLSDPGRVARLVGHMVPLPAAVVGGLYATKEDYARAFTEAVETSVADGFLLEAEAATLRAEIPERWAARATDD</sequence>
<reference evidence="3" key="1">
    <citation type="journal article" date="2019" name="Int. J. Syst. Evol. Microbiol.">
        <title>The Global Catalogue of Microorganisms (GCM) 10K type strain sequencing project: providing services to taxonomists for standard genome sequencing and annotation.</title>
        <authorList>
            <consortium name="The Broad Institute Genomics Platform"/>
            <consortium name="The Broad Institute Genome Sequencing Center for Infectious Disease"/>
            <person name="Wu L."/>
            <person name="Ma J."/>
        </authorList>
    </citation>
    <scope>NUCLEOTIDE SEQUENCE [LARGE SCALE GENOMIC DNA]</scope>
    <source>
        <strain evidence="3">JCM 30742</strain>
    </source>
</reference>
<evidence type="ECO:0000259" key="1">
    <source>
        <dbReference type="Pfam" id="PF20091"/>
    </source>
</evidence>
<comment type="caution">
    <text evidence="2">The sequence shown here is derived from an EMBL/GenBank/DDBJ whole genome shotgun (WGS) entry which is preliminary data.</text>
</comment>
<protein>
    <submittedName>
        <fullName evidence="2">Alpha/beta hydrolase domain-containing protein</fullName>
    </submittedName>
</protein>
<proteinExistence type="predicted"/>
<keyword evidence="3" id="KW-1185">Reference proteome</keyword>
<evidence type="ECO:0000313" key="3">
    <source>
        <dbReference type="Proteomes" id="UP001500752"/>
    </source>
</evidence>
<dbReference type="RefSeq" id="WP_345148115.1">
    <property type="nucleotide sequence ID" value="NZ_BAABEO010000006.1"/>
</dbReference>
<evidence type="ECO:0000313" key="2">
    <source>
        <dbReference type="EMBL" id="GAA3668981.1"/>
    </source>
</evidence>
<dbReference type="EMBL" id="BAABEO010000006">
    <property type="protein sequence ID" value="GAA3668981.1"/>
    <property type="molecule type" value="Genomic_DNA"/>
</dbReference>
<dbReference type="Pfam" id="PF20091">
    <property type="entry name" value="Abhydrolase_10"/>
    <property type="match status" value="1"/>
</dbReference>
<organism evidence="2 3">
    <name type="scientific">Arthrobacter ginkgonis</name>
    <dbReference type="NCBI Taxonomy" id="1630594"/>
    <lineage>
        <taxon>Bacteria</taxon>
        <taxon>Bacillati</taxon>
        <taxon>Actinomycetota</taxon>
        <taxon>Actinomycetes</taxon>
        <taxon>Micrococcales</taxon>
        <taxon>Micrococcaceae</taxon>
        <taxon>Arthrobacter</taxon>
    </lineage>
</organism>
<keyword evidence="2" id="KW-0378">Hydrolase</keyword>
<feature type="domain" description="Alpha/beta hydrolase" evidence="1">
    <location>
        <begin position="14"/>
        <end position="458"/>
    </location>
</feature>
<dbReference type="GO" id="GO:0016787">
    <property type="term" value="F:hydrolase activity"/>
    <property type="evidence" value="ECO:0007669"/>
    <property type="project" value="UniProtKB-KW"/>
</dbReference>
<dbReference type="InterPro" id="IPR045394">
    <property type="entry name" value="Abhydrolase_dom"/>
</dbReference>